<name>A0ABQ5V8I3_9PROT</name>
<accession>A0ABQ5V8I3</accession>
<organism evidence="1 2">
    <name type="scientific">Algimonas ampicilliniresistens</name>
    <dbReference type="NCBI Taxonomy" id="1298735"/>
    <lineage>
        <taxon>Bacteria</taxon>
        <taxon>Pseudomonadati</taxon>
        <taxon>Pseudomonadota</taxon>
        <taxon>Alphaproteobacteria</taxon>
        <taxon>Maricaulales</taxon>
        <taxon>Robiginitomaculaceae</taxon>
        <taxon>Algimonas</taxon>
    </lineage>
</organism>
<comment type="caution">
    <text evidence="1">The sequence shown here is derived from an EMBL/GenBank/DDBJ whole genome shotgun (WGS) entry which is preliminary data.</text>
</comment>
<dbReference type="Proteomes" id="UP001161391">
    <property type="component" value="Unassembled WGS sequence"/>
</dbReference>
<sequence>MPRPAVPHPTVPHPYAHKPVAHRPVVQHPVAPPRIVAIGGGYDPSKFTPRVYGDPYTITPGIAYLPTSIVVRDPRQAQAVLDTGQARPNPWTPGGITPAYLGVPVRPAVPNVRPPYINPRPPMVGGPVIYPRPPVVHPRPMPPVTCKRPLPAPPYVPLPHPTATPPCGSPHGYKSRY</sequence>
<gene>
    <name evidence="1" type="ORF">GCM10007853_16980</name>
</gene>
<reference evidence="1" key="2">
    <citation type="submission" date="2023-01" db="EMBL/GenBank/DDBJ databases">
        <title>Draft genome sequence of Algimonas ampicilliniresistens strain NBRC 108219.</title>
        <authorList>
            <person name="Sun Q."/>
            <person name="Mori K."/>
        </authorList>
    </citation>
    <scope>NUCLEOTIDE SEQUENCE</scope>
    <source>
        <strain evidence="1">NBRC 108219</strain>
    </source>
</reference>
<keyword evidence="2" id="KW-1185">Reference proteome</keyword>
<dbReference type="EMBL" id="BSNK01000002">
    <property type="protein sequence ID" value="GLQ23824.1"/>
    <property type="molecule type" value="Genomic_DNA"/>
</dbReference>
<protein>
    <submittedName>
        <fullName evidence="1">Uncharacterized protein</fullName>
    </submittedName>
</protein>
<evidence type="ECO:0000313" key="2">
    <source>
        <dbReference type="Proteomes" id="UP001161391"/>
    </source>
</evidence>
<evidence type="ECO:0000313" key="1">
    <source>
        <dbReference type="EMBL" id="GLQ23824.1"/>
    </source>
</evidence>
<reference evidence="1" key="1">
    <citation type="journal article" date="2014" name="Int. J. Syst. Evol. Microbiol.">
        <title>Complete genome of a new Firmicutes species belonging to the dominant human colonic microbiota ('Ruminococcus bicirculans') reveals two chromosomes and a selective capacity to utilize plant glucans.</title>
        <authorList>
            <consortium name="NISC Comparative Sequencing Program"/>
            <person name="Wegmann U."/>
            <person name="Louis P."/>
            <person name="Goesmann A."/>
            <person name="Henrissat B."/>
            <person name="Duncan S.H."/>
            <person name="Flint H.J."/>
        </authorList>
    </citation>
    <scope>NUCLEOTIDE SEQUENCE</scope>
    <source>
        <strain evidence="1">NBRC 108219</strain>
    </source>
</reference>
<proteinExistence type="predicted"/>
<dbReference type="PRINTS" id="PR01217">
    <property type="entry name" value="PRICHEXTENSN"/>
</dbReference>